<comment type="caution">
    <text evidence="1">The sequence shown here is derived from an EMBL/GenBank/DDBJ whole genome shotgun (WGS) entry which is preliminary data.</text>
</comment>
<sequence>MAGRRRGWFRSSGNSEWIQQARSRLADAFLDMDRRQSAADTAVLASDEVFPERRFGAAWEPVRSRCYDASGAYLALADELETAERDNSPLPQGQERTATVTRLLGDAARAVDEFYRANQSRLEEAVAILRTVPQLAHQVKVAAAGVRAQAANSEYADYPSVRAWSRAVDEALVTLEAAGGPGAAGAVREAANRLEYATRELADALAQAPSRNAAANTAISSVNTRLAAVRNRSAGLAPAYSALLREFNAASSADLANNERESQRAIDAAAEALDGARAASAQNNPESALELTTTARGNLAEAERQVDAVTKRLALLREVRANPRERAEAVRFRLRDAQMLAVSRGLVGEWGSVLDAQIDRIDRISEPLSGRHPDYLAYVTELDAVTEFIAGVVDRMRKHTGPRRE</sequence>
<dbReference type="Proteomes" id="UP001551695">
    <property type="component" value="Unassembled WGS sequence"/>
</dbReference>
<proteinExistence type="predicted"/>
<dbReference type="RefSeq" id="WP_357779998.1">
    <property type="nucleotide sequence ID" value="NZ_JBFAKC010000002.1"/>
</dbReference>
<evidence type="ECO:0000313" key="1">
    <source>
        <dbReference type="EMBL" id="MEV0706634.1"/>
    </source>
</evidence>
<protein>
    <submittedName>
        <fullName evidence="1">Uncharacterized protein</fullName>
    </submittedName>
</protein>
<evidence type="ECO:0000313" key="2">
    <source>
        <dbReference type="Proteomes" id="UP001551695"/>
    </source>
</evidence>
<keyword evidence="2" id="KW-1185">Reference proteome</keyword>
<accession>A0ABV3FMJ8</accession>
<name>A0ABV3FMJ8_9NOCA</name>
<organism evidence="1 2">
    <name type="scientific">Nocardia aurea</name>
    <dbReference type="NCBI Taxonomy" id="2144174"/>
    <lineage>
        <taxon>Bacteria</taxon>
        <taxon>Bacillati</taxon>
        <taxon>Actinomycetota</taxon>
        <taxon>Actinomycetes</taxon>
        <taxon>Mycobacteriales</taxon>
        <taxon>Nocardiaceae</taxon>
        <taxon>Nocardia</taxon>
    </lineage>
</organism>
<gene>
    <name evidence="1" type="ORF">AB0I48_03630</name>
</gene>
<dbReference type="EMBL" id="JBFAKC010000002">
    <property type="protein sequence ID" value="MEV0706634.1"/>
    <property type="molecule type" value="Genomic_DNA"/>
</dbReference>
<reference evidence="1 2" key="1">
    <citation type="submission" date="2024-06" db="EMBL/GenBank/DDBJ databases">
        <title>The Natural Products Discovery Center: Release of the First 8490 Sequenced Strains for Exploring Actinobacteria Biosynthetic Diversity.</title>
        <authorList>
            <person name="Kalkreuter E."/>
            <person name="Kautsar S.A."/>
            <person name="Yang D."/>
            <person name="Bader C.D."/>
            <person name="Teijaro C.N."/>
            <person name="Fluegel L."/>
            <person name="Davis C.M."/>
            <person name="Simpson J.R."/>
            <person name="Lauterbach L."/>
            <person name="Steele A.D."/>
            <person name="Gui C."/>
            <person name="Meng S."/>
            <person name="Li G."/>
            <person name="Viehrig K."/>
            <person name="Ye F."/>
            <person name="Su P."/>
            <person name="Kiefer A.F."/>
            <person name="Nichols A."/>
            <person name="Cepeda A.J."/>
            <person name="Yan W."/>
            <person name="Fan B."/>
            <person name="Jiang Y."/>
            <person name="Adhikari A."/>
            <person name="Zheng C.-J."/>
            <person name="Schuster L."/>
            <person name="Cowan T.M."/>
            <person name="Smanski M.J."/>
            <person name="Chevrette M.G."/>
            <person name="De Carvalho L.P.S."/>
            <person name="Shen B."/>
        </authorList>
    </citation>
    <scope>NUCLEOTIDE SEQUENCE [LARGE SCALE GENOMIC DNA]</scope>
    <source>
        <strain evidence="1 2">NPDC050403</strain>
    </source>
</reference>